<reference evidence="3" key="1">
    <citation type="submission" date="2018-04" db="EMBL/GenBank/DDBJ databases">
        <authorList>
            <person name="Cornet L."/>
        </authorList>
    </citation>
    <scope>NUCLEOTIDE SEQUENCE [LARGE SCALE GENOMIC DNA]</scope>
</reference>
<feature type="compositionally biased region" description="Basic and acidic residues" evidence="1">
    <location>
        <begin position="195"/>
        <end position="210"/>
    </location>
</feature>
<dbReference type="EMBL" id="QBMC01000083">
    <property type="protein sequence ID" value="PZO16162.1"/>
    <property type="molecule type" value="Genomic_DNA"/>
</dbReference>
<sequence length="210" mass="22567">MSTTVLPQLREIESELAAQEESLSARLQEVQDKLSGIRAVLPMFGEDSESETAEPAAKSTAKSTAKSAAKSTQKSTQKSAASSAKATKEKTPTATDATADDATADDATADDATQTKAKSKKKDGRAADWQKYTRPGVKNQSIPDAVKLILATQPEKEFKIAEVMEALFKEGMPKAQYLKARNRVSNVLSGGVRAGDWHRGDRSTYRMGDA</sequence>
<comment type="caution">
    <text evidence="2">The sequence shown here is derived from an EMBL/GenBank/DDBJ whole genome shotgun (WGS) entry which is preliminary data.</text>
</comment>
<name>A0A2W4U5X4_9CYAN</name>
<gene>
    <name evidence="2" type="ORF">DCF25_12725</name>
</gene>
<feature type="region of interest" description="Disordered" evidence="1">
    <location>
        <begin position="44"/>
        <end position="138"/>
    </location>
</feature>
<dbReference type="Proteomes" id="UP000249354">
    <property type="component" value="Unassembled WGS sequence"/>
</dbReference>
<feature type="compositionally biased region" description="Acidic residues" evidence="1">
    <location>
        <begin position="98"/>
        <end position="109"/>
    </location>
</feature>
<reference evidence="2 3" key="2">
    <citation type="submission" date="2018-06" db="EMBL/GenBank/DDBJ databases">
        <title>Metagenomic assembly of (sub)arctic Cyanobacteria and their associated microbiome from non-axenic cultures.</title>
        <authorList>
            <person name="Baurain D."/>
        </authorList>
    </citation>
    <scope>NUCLEOTIDE SEQUENCE [LARGE SCALE GENOMIC DNA]</scope>
    <source>
        <strain evidence="2">ULC129bin1</strain>
    </source>
</reference>
<accession>A0A2W4U5X4</accession>
<feature type="compositionally biased region" description="Low complexity" evidence="1">
    <location>
        <begin position="53"/>
        <end position="85"/>
    </location>
</feature>
<evidence type="ECO:0000256" key="1">
    <source>
        <dbReference type="SAM" id="MobiDB-lite"/>
    </source>
</evidence>
<proteinExistence type="predicted"/>
<feature type="region of interest" description="Disordered" evidence="1">
    <location>
        <begin position="191"/>
        <end position="210"/>
    </location>
</feature>
<evidence type="ECO:0000313" key="3">
    <source>
        <dbReference type="Proteomes" id="UP000249354"/>
    </source>
</evidence>
<organism evidence="2 3">
    <name type="scientific">Leptolyngbya foveolarum</name>
    <dbReference type="NCBI Taxonomy" id="47253"/>
    <lineage>
        <taxon>Bacteria</taxon>
        <taxon>Bacillati</taxon>
        <taxon>Cyanobacteriota</taxon>
        <taxon>Cyanophyceae</taxon>
        <taxon>Leptolyngbyales</taxon>
        <taxon>Leptolyngbyaceae</taxon>
        <taxon>Leptolyngbya group</taxon>
        <taxon>Leptolyngbya</taxon>
    </lineage>
</organism>
<evidence type="ECO:0000313" key="2">
    <source>
        <dbReference type="EMBL" id="PZO16162.1"/>
    </source>
</evidence>
<protein>
    <submittedName>
        <fullName evidence="2">Uncharacterized protein</fullName>
    </submittedName>
</protein>
<dbReference type="AlphaFoldDB" id="A0A2W4U5X4"/>